<evidence type="ECO:0000313" key="5">
    <source>
        <dbReference type="EMBL" id="GFD19438.1"/>
    </source>
</evidence>
<name>A0A699UDZ1_TANCI</name>
<proteinExistence type="predicted"/>
<organism evidence="5">
    <name type="scientific">Tanacetum cinerariifolium</name>
    <name type="common">Dalmatian daisy</name>
    <name type="synonym">Chrysanthemum cinerariifolium</name>
    <dbReference type="NCBI Taxonomy" id="118510"/>
    <lineage>
        <taxon>Eukaryota</taxon>
        <taxon>Viridiplantae</taxon>
        <taxon>Streptophyta</taxon>
        <taxon>Embryophyta</taxon>
        <taxon>Tracheophyta</taxon>
        <taxon>Spermatophyta</taxon>
        <taxon>Magnoliopsida</taxon>
        <taxon>eudicotyledons</taxon>
        <taxon>Gunneridae</taxon>
        <taxon>Pentapetalae</taxon>
        <taxon>asterids</taxon>
        <taxon>campanulids</taxon>
        <taxon>Asterales</taxon>
        <taxon>Asteraceae</taxon>
        <taxon>Asteroideae</taxon>
        <taxon>Anthemideae</taxon>
        <taxon>Anthemidinae</taxon>
        <taxon>Tanacetum</taxon>
    </lineage>
</organism>
<evidence type="ECO:0000256" key="1">
    <source>
        <dbReference type="ARBA" id="ARBA00022737"/>
    </source>
</evidence>
<comment type="caution">
    <text evidence="5">The sequence shown here is derived from an EMBL/GenBank/DDBJ whole genome shotgun (WGS) entry which is preliminary data.</text>
</comment>
<gene>
    <name evidence="5" type="ORF">Tci_891407</name>
</gene>
<feature type="non-terminal residue" evidence="5">
    <location>
        <position position="70"/>
    </location>
</feature>
<reference evidence="5" key="1">
    <citation type="journal article" date="2019" name="Sci. Rep.">
        <title>Draft genome of Tanacetum cinerariifolium, the natural source of mosquito coil.</title>
        <authorList>
            <person name="Yamashiro T."/>
            <person name="Shiraishi A."/>
            <person name="Satake H."/>
            <person name="Nakayama K."/>
        </authorList>
    </citation>
    <scope>NUCLEOTIDE SEQUENCE</scope>
</reference>
<accession>A0A699UDZ1</accession>
<dbReference type="InterPro" id="IPR041118">
    <property type="entry name" value="Rx_N"/>
</dbReference>
<keyword evidence="3" id="KW-0611">Plant defense</keyword>
<feature type="domain" description="Disease resistance N-terminal" evidence="4">
    <location>
        <begin position="33"/>
        <end position="68"/>
    </location>
</feature>
<protein>
    <recommendedName>
        <fullName evidence="4">Disease resistance N-terminal domain-containing protein</fullName>
    </recommendedName>
</protein>
<evidence type="ECO:0000256" key="2">
    <source>
        <dbReference type="ARBA" id="ARBA00022741"/>
    </source>
</evidence>
<keyword evidence="2" id="KW-0547">Nucleotide-binding</keyword>
<dbReference type="AlphaFoldDB" id="A0A699UDZ1"/>
<dbReference type="Pfam" id="PF18052">
    <property type="entry name" value="Rx_N"/>
    <property type="match status" value="1"/>
</dbReference>
<evidence type="ECO:0000259" key="4">
    <source>
        <dbReference type="Pfam" id="PF18052"/>
    </source>
</evidence>
<dbReference type="Gene3D" id="1.20.5.4130">
    <property type="match status" value="1"/>
</dbReference>
<sequence>MVEALVTAAAEVILEKAFSLAANEFAIAWGFKENALVKEWMKQLRDVVSEADDLLDEVQYEVLRHEVKKR</sequence>
<keyword evidence="1" id="KW-0677">Repeat</keyword>
<dbReference type="EMBL" id="BKCJ011314630">
    <property type="protein sequence ID" value="GFD19438.1"/>
    <property type="molecule type" value="Genomic_DNA"/>
</dbReference>
<dbReference type="GO" id="GO:0000166">
    <property type="term" value="F:nucleotide binding"/>
    <property type="evidence" value="ECO:0007669"/>
    <property type="project" value="UniProtKB-KW"/>
</dbReference>
<evidence type="ECO:0000256" key="3">
    <source>
        <dbReference type="ARBA" id="ARBA00022821"/>
    </source>
</evidence>
<dbReference type="GO" id="GO:0006952">
    <property type="term" value="P:defense response"/>
    <property type="evidence" value="ECO:0007669"/>
    <property type="project" value="UniProtKB-KW"/>
</dbReference>